<comment type="caution">
    <text evidence="1">The sequence shown here is derived from an EMBL/GenBank/DDBJ whole genome shotgun (WGS) entry which is preliminary data.</text>
</comment>
<keyword evidence="1" id="KW-0479">Metal-binding</keyword>
<name>A0ABW2BMK6_9HYPH</name>
<dbReference type="RefSeq" id="WP_378970639.1">
    <property type="nucleotide sequence ID" value="NZ_JBHSWN010000001.1"/>
</dbReference>
<dbReference type="Proteomes" id="UP001596292">
    <property type="component" value="Unassembled WGS sequence"/>
</dbReference>
<dbReference type="EMBL" id="JBHSWN010000001">
    <property type="protein sequence ID" value="MFC6790631.1"/>
    <property type="molecule type" value="Genomic_DNA"/>
</dbReference>
<evidence type="ECO:0000313" key="2">
    <source>
        <dbReference type="Proteomes" id="UP001596292"/>
    </source>
</evidence>
<reference evidence="2" key="1">
    <citation type="journal article" date="2019" name="Int. J. Syst. Evol. Microbiol.">
        <title>The Global Catalogue of Microorganisms (GCM) 10K type strain sequencing project: providing services to taxonomists for standard genome sequencing and annotation.</title>
        <authorList>
            <consortium name="The Broad Institute Genomics Platform"/>
            <consortium name="The Broad Institute Genome Sequencing Center for Infectious Disease"/>
            <person name="Wu L."/>
            <person name="Ma J."/>
        </authorList>
    </citation>
    <scope>NUCLEOTIDE SEQUENCE [LARGE SCALE GENOMIC DNA]</scope>
    <source>
        <strain evidence="2">CCUG 48316</strain>
    </source>
</reference>
<evidence type="ECO:0000313" key="1">
    <source>
        <dbReference type="EMBL" id="MFC6790631.1"/>
    </source>
</evidence>
<accession>A0ABW2BMK6</accession>
<dbReference type="Pfam" id="PF11672">
    <property type="entry name" value="DUF3268"/>
    <property type="match status" value="1"/>
</dbReference>
<dbReference type="InterPro" id="IPR021686">
    <property type="entry name" value="DUF3268"/>
</dbReference>
<protein>
    <submittedName>
        <fullName evidence="1">Zinc-finger-containing protein</fullName>
    </submittedName>
</protein>
<dbReference type="GO" id="GO:0008270">
    <property type="term" value="F:zinc ion binding"/>
    <property type="evidence" value="ECO:0007669"/>
    <property type="project" value="UniProtKB-KW"/>
</dbReference>
<keyword evidence="1" id="KW-0863">Zinc-finger</keyword>
<sequence length="164" mass="18324">MAAPICPACGTAARLTDGREIYPHRKDLADKPIWACTVCEDTYVGCHPGTEEPLGFPADGALREARILLHHRRIDPLWKNAPETGGYNTTDDGAVNVIRKAARGRVYGFLAERMGLTRDTCHTAMFTLEQCREAWVALNGVTYPQIRDWAKFGDRRKPTKRRAA</sequence>
<gene>
    <name evidence="1" type="ORF">ACFQE0_14040</name>
</gene>
<organism evidence="1 2">
    <name type="scientific">Methylobacterium komagatae</name>
    <dbReference type="NCBI Taxonomy" id="374425"/>
    <lineage>
        <taxon>Bacteria</taxon>
        <taxon>Pseudomonadati</taxon>
        <taxon>Pseudomonadota</taxon>
        <taxon>Alphaproteobacteria</taxon>
        <taxon>Hyphomicrobiales</taxon>
        <taxon>Methylobacteriaceae</taxon>
        <taxon>Methylobacterium</taxon>
    </lineage>
</organism>
<keyword evidence="1" id="KW-0862">Zinc</keyword>
<proteinExistence type="predicted"/>
<keyword evidence="2" id="KW-1185">Reference proteome</keyword>